<protein>
    <submittedName>
        <fullName evidence="3">Polyprenyl-pyrophosphate binding protein</fullName>
    </submittedName>
</protein>
<gene>
    <name evidence="3" type="ORF">BJF92_21455</name>
</gene>
<dbReference type="EMBL" id="MKIO01000020">
    <property type="protein sequence ID" value="OLP57116.1"/>
    <property type="molecule type" value="Genomic_DNA"/>
</dbReference>
<dbReference type="AlphaFoldDB" id="A0A1Q9ANZ7"/>
<feature type="chain" id="PRO_5012954771" evidence="1">
    <location>
        <begin position="29"/>
        <end position="190"/>
    </location>
</feature>
<dbReference type="PANTHER" id="PTHR34406:SF1">
    <property type="entry name" value="PROTEIN YCEI"/>
    <property type="match status" value="1"/>
</dbReference>
<dbReference type="Gene3D" id="2.40.128.110">
    <property type="entry name" value="Lipid/polyisoprenoid-binding, YceI-like"/>
    <property type="match status" value="1"/>
</dbReference>
<evidence type="ECO:0000259" key="2">
    <source>
        <dbReference type="SMART" id="SM00867"/>
    </source>
</evidence>
<dbReference type="STRING" id="1672749.BJF92_21455"/>
<evidence type="ECO:0000256" key="1">
    <source>
        <dbReference type="SAM" id="SignalP"/>
    </source>
</evidence>
<evidence type="ECO:0000313" key="4">
    <source>
        <dbReference type="Proteomes" id="UP000186143"/>
    </source>
</evidence>
<evidence type="ECO:0000313" key="3">
    <source>
        <dbReference type="EMBL" id="OLP57116.1"/>
    </source>
</evidence>
<dbReference type="InterPro" id="IPR036761">
    <property type="entry name" value="TTHA0802/YceI-like_sf"/>
</dbReference>
<reference evidence="3 4" key="1">
    <citation type="submission" date="2016-09" db="EMBL/GenBank/DDBJ databases">
        <title>Rhizobium sp. nov., a novel species isolated from the rice rhizosphere.</title>
        <authorList>
            <person name="Zhao J."/>
            <person name="Zhang X."/>
        </authorList>
    </citation>
    <scope>NUCLEOTIDE SEQUENCE [LARGE SCALE GENOMIC DNA]</scope>
    <source>
        <strain evidence="3 4">MH17</strain>
    </source>
</reference>
<dbReference type="SMART" id="SM00867">
    <property type="entry name" value="YceI"/>
    <property type="match status" value="1"/>
</dbReference>
<keyword evidence="1" id="KW-0732">Signal</keyword>
<proteinExistence type="predicted"/>
<dbReference type="Pfam" id="PF04264">
    <property type="entry name" value="YceI"/>
    <property type="match status" value="1"/>
</dbReference>
<sequence length="190" mass="20162">MINSLSRLTATLVLAAAPAVLALQPSYAANHYRIDPASHIGFHVGQAGDGAGISGTFPEVSGSFDIDRNDLAHSSVAVTLRAGSITTGQGRIDTFLRSNAVFDATNHPEITFRSTRVVPTGPKSATIEGILTARGQSRKEAFQATLVDEGGARMAFHVTGDIFRMPYGMGIGVPIYSNVVTFDMQLQGRR</sequence>
<feature type="domain" description="Lipid/polyisoprenoid-binding YceI-like" evidence="2">
    <location>
        <begin position="31"/>
        <end position="189"/>
    </location>
</feature>
<feature type="signal peptide" evidence="1">
    <location>
        <begin position="1"/>
        <end position="28"/>
    </location>
</feature>
<accession>A0A1Q9ANZ7</accession>
<dbReference type="RefSeq" id="WP_075633467.1">
    <property type="nucleotide sequence ID" value="NZ_MKIO01000020.1"/>
</dbReference>
<comment type="caution">
    <text evidence="3">The sequence shown here is derived from an EMBL/GenBank/DDBJ whole genome shotgun (WGS) entry which is preliminary data.</text>
</comment>
<dbReference type="PANTHER" id="PTHR34406">
    <property type="entry name" value="PROTEIN YCEI"/>
    <property type="match status" value="1"/>
</dbReference>
<organism evidence="3 4">
    <name type="scientific">Xaviernesmea rhizosphaerae</name>
    <dbReference type="NCBI Taxonomy" id="1672749"/>
    <lineage>
        <taxon>Bacteria</taxon>
        <taxon>Pseudomonadati</taxon>
        <taxon>Pseudomonadota</taxon>
        <taxon>Alphaproteobacteria</taxon>
        <taxon>Hyphomicrobiales</taxon>
        <taxon>Rhizobiaceae</taxon>
        <taxon>Rhizobium/Agrobacterium group</taxon>
        <taxon>Xaviernesmea</taxon>
    </lineage>
</organism>
<dbReference type="SUPFAM" id="SSF101874">
    <property type="entry name" value="YceI-like"/>
    <property type="match status" value="1"/>
</dbReference>
<name>A0A1Q9ANZ7_9HYPH</name>
<dbReference type="Proteomes" id="UP000186143">
    <property type="component" value="Unassembled WGS sequence"/>
</dbReference>
<dbReference type="InterPro" id="IPR007372">
    <property type="entry name" value="Lipid/polyisoprenoid-bd_YceI"/>
</dbReference>